<evidence type="ECO:0000313" key="1">
    <source>
        <dbReference type="EMBL" id="PLM81654.1"/>
    </source>
</evidence>
<dbReference type="SUPFAM" id="SSF158682">
    <property type="entry name" value="TerB-like"/>
    <property type="match status" value="1"/>
</dbReference>
<name>A0A2N4YPW6_KLEVA</name>
<dbReference type="InterPro" id="IPR007486">
    <property type="entry name" value="YebE"/>
</dbReference>
<sequence>HIDDHERANIEAQLRAANIDVQARVLIDQALAQPLDPQRLAEGIVDPQEALEIYYVSCAVIDIDHFMERSYLNALGDALSLPKDVRADIEQDIQSQKQALSV</sequence>
<dbReference type="InterPro" id="IPR029024">
    <property type="entry name" value="TerB-like"/>
</dbReference>
<comment type="caution">
    <text evidence="1">The sequence shown here is derived from an EMBL/GenBank/DDBJ whole genome shotgun (WGS) entry which is preliminary data.</text>
</comment>
<reference evidence="1 2" key="1">
    <citation type="submission" date="2017-11" db="EMBL/GenBank/DDBJ databases">
        <authorList>
            <person name="Han C.G."/>
        </authorList>
    </citation>
    <scope>NUCLEOTIDE SEQUENCE [LARGE SCALE GENOMIC DNA]</scope>
    <source>
        <strain evidence="1 2">A8</strain>
    </source>
</reference>
<dbReference type="CDD" id="cd07178">
    <property type="entry name" value="terB_like_YebE"/>
    <property type="match status" value="1"/>
</dbReference>
<dbReference type="Pfam" id="PF04391">
    <property type="entry name" value="DUF533"/>
    <property type="match status" value="1"/>
</dbReference>
<proteinExistence type="predicted"/>
<accession>A0A2N4YPW6</accession>
<reference evidence="1 2" key="2">
    <citation type="submission" date="2018-01" db="EMBL/GenBank/DDBJ databases">
        <title>Genomic study of Klebsiella pneumoniae.</title>
        <authorList>
            <person name="Yang Y."/>
            <person name="Bicalho R."/>
        </authorList>
    </citation>
    <scope>NUCLEOTIDE SEQUENCE [LARGE SCALE GENOMIC DNA]</scope>
    <source>
        <strain evidence="1 2">A8</strain>
    </source>
</reference>
<dbReference type="EMBL" id="PIDP01002255">
    <property type="protein sequence ID" value="PLM81654.1"/>
    <property type="molecule type" value="Genomic_DNA"/>
</dbReference>
<protein>
    <submittedName>
        <fullName evidence="1">DUF533 domain-containing protein</fullName>
    </submittedName>
</protein>
<evidence type="ECO:0000313" key="2">
    <source>
        <dbReference type="Proteomes" id="UP000234412"/>
    </source>
</evidence>
<dbReference type="Proteomes" id="UP000234412">
    <property type="component" value="Unassembled WGS sequence"/>
</dbReference>
<gene>
    <name evidence="1" type="ORF">CWN47_35265</name>
</gene>
<dbReference type="AlphaFoldDB" id="A0A2N4YPW6"/>
<feature type="non-terminal residue" evidence="1">
    <location>
        <position position="1"/>
    </location>
</feature>
<organism evidence="1 2">
    <name type="scientific">Klebsiella variicola</name>
    <dbReference type="NCBI Taxonomy" id="244366"/>
    <lineage>
        <taxon>Bacteria</taxon>
        <taxon>Pseudomonadati</taxon>
        <taxon>Pseudomonadota</taxon>
        <taxon>Gammaproteobacteria</taxon>
        <taxon>Enterobacterales</taxon>
        <taxon>Enterobacteriaceae</taxon>
        <taxon>Klebsiella/Raoultella group</taxon>
        <taxon>Klebsiella</taxon>
        <taxon>Klebsiella pneumoniae complex</taxon>
    </lineage>
</organism>